<dbReference type="STRING" id="454171.CP488_00672"/>
<sequence length="329" mass="36356">MDSTARIKGGLIVAAFLVGAALWFRMRFTEPTLLMQRYMEAVHLAETGDYEDAIAIWRRLMVEYPSFPYTYFQLGRFYTKTGHAAQAVPLLQSLVSEHPTFPEAQQTLAEACLAIGDGQCALQAAKQAVAQSPHSGTAHDLLSAAYGKSGDLGDCIREVLTAERYAPSNAAIWLHGANIFQQAQDVRLTEQQARRCIQLDPNNARAWYLLGWALNNEPGRPESLEALHALQRATALQPQDPLALAELGAVYLKLQRNREAVQTLLNALHVTAVPDANGGYSQKHLLARARVARLLGIAFLRMHKPDAAQKMFTECQVLSQRADKAPIRD</sequence>
<proteinExistence type="predicted"/>
<dbReference type="AlphaFoldDB" id="S0ESL5"/>
<accession>S0ESL5</accession>
<organism evidence="3 4">
    <name type="scientific">Chthonomonas calidirosea (strain DSM 23976 / ICMP 18418 / T49)</name>
    <dbReference type="NCBI Taxonomy" id="1303518"/>
    <lineage>
        <taxon>Bacteria</taxon>
        <taxon>Bacillati</taxon>
        <taxon>Armatimonadota</taxon>
        <taxon>Chthonomonadia</taxon>
        <taxon>Chthonomonadales</taxon>
        <taxon>Chthonomonadaceae</taxon>
        <taxon>Chthonomonas</taxon>
    </lineage>
</organism>
<dbReference type="Gene3D" id="1.25.40.10">
    <property type="entry name" value="Tetratricopeptide repeat domain"/>
    <property type="match status" value="1"/>
</dbReference>
<keyword evidence="2" id="KW-1133">Transmembrane helix</keyword>
<protein>
    <submittedName>
        <fullName evidence="3">Tetratricopeptide repeat</fullName>
    </submittedName>
</protein>
<dbReference type="PATRIC" id="fig|1303518.3.peg.489"/>
<dbReference type="OrthoDB" id="8559002at2"/>
<evidence type="ECO:0000256" key="1">
    <source>
        <dbReference type="PROSITE-ProRule" id="PRU00339"/>
    </source>
</evidence>
<keyword evidence="4" id="KW-1185">Reference proteome</keyword>
<name>S0ESL5_CHTCT</name>
<evidence type="ECO:0000313" key="4">
    <source>
        <dbReference type="Proteomes" id="UP000014227"/>
    </source>
</evidence>
<dbReference type="InterPro" id="IPR011990">
    <property type="entry name" value="TPR-like_helical_dom_sf"/>
</dbReference>
<dbReference type="RefSeq" id="WP_016481878.1">
    <property type="nucleotide sequence ID" value="NC_021487.1"/>
</dbReference>
<dbReference type="PROSITE" id="PS50005">
    <property type="entry name" value="TPR"/>
    <property type="match status" value="1"/>
</dbReference>
<feature type="repeat" description="TPR" evidence="1">
    <location>
        <begin position="68"/>
        <end position="101"/>
    </location>
</feature>
<dbReference type="PANTHER" id="PTHR12558">
    <property type="entry name" value="CELL DIVISION CYCLE 16,23,27"/>
    <property type="match status" value="1"/>
</dbReference>
<keyword evidence="2" id="KW-0812">Transmembrane</keyword>
<evidence type="ECO:0000256" key="2">
    <source>
        <dbReference type="SAM" id="Phobius"/>
    </source>
</evidence>
<reference evidence="4" key="1">
    <citation type="submission" date="2013-03" db="EMBL/GenBank/DDBJ databases">
        <title>Genome sequence of Chthonomonas calidirosea, the first sequenced genome from the Armatimonadetes phylum (formally candidate division OP10).</title>
        <authorList>
            <person name="Lee K.C.Y."/>
            <person name="Morgan X.C."/>
            <person name="Dunfield P.F."/>
            <person name="Tamas I."/>
            <person name="Houghton K.M."/>
            <person name="Vyssotski M."/>
            <person name="Ryan J.L.J."/>
            <person name="Lagutin K."/>
            <person name="McDonald I.R."/>
            <person name="Stott M.B."/>
        </authorList>
    </citation>
    <scope>NUCLEOTIDE SEQUENCE [LARGE SCALE GENOMIC DNA]</scope>
    <source>
        <strain evidence="4">DSM 23976 / ICMP 18418 / T49</strain>
    </source>
</reference>
<dbReference type="InterPro" id="IPR019734">
    <property type="entry name" value="TPR_rpt"/>
</dbReference>
<feature type="transmembrane region" description="Helical" evidence="2">
    <location>
        <begin position="7"/>
        <end position="26"/>
    </location>
</feature>
<dbReference type="eggNOG" id="COG0457">
    <property type="taxonomic scope" value="Bacteria"/>
</dbReference>
<dbReference type="PANTHER" id="PTHR12558:SF13">
    <property type="entry name" value="CELL DIVISION CYCLE PROTEIN 27 HOMOLOG"/>
    <property type="match status" value="1"/>
</dbReference>
<dbReference type="SUPFAM" id="SSF48452">
    <property type="entry name" value="TPR-like"/>
    <property type="match status" value="1"/>
</dbReference>
<keyword evidence="1" id="KW-0802">TPR repeat</keyword>
<dbReference type="KEGG" id="ccz:CCALI_00482"/>
<evidence type="ECO:0000313" key="3">
    <source>
        <dbReference type="EMBL" id="CCW34316.1"/>
    </source>
</evidence>
<dbReference type="Pfam" id="PF13432">
    <property type="entry name" value="TPR_16"/>
    <property type="match status" value="1"/>
</dbReference>
<dbReference type="SMART" id="SM00028">
    <property type="entry name" value="TPR"/>
    <property type="match status" value="7"/>
</dbReference>
<dbReference type="EMBL" id="HF951689">
    <property type="protein sequence ID" value="CCW34316.1"/>
    <property type="molecule type" value="Genomic_DNA"/>
</dbReference>
<dbReference type="Pfam" id="PF14559">
    <property type="entry name" value="TPR_19"/>
    <property type="match status" value="1"/>
</dbReference>
<dbReference type="InParanoid" id="S0ESL5"/>
<gene>
    <name evidence="3" type="ORF">CCALI_00482</name>
</gene>
<dbReference type="Proteomes" id="UP000014227">
    <property type="component" value="Chromosome I"/>
</dbReference>
<dbReference type="HOGENOM" id="CLU_843840_0_0_0"/>
<keyword evidence="2" id="KW-0472">Membrane</keyword>